<proteinExistence type="inferred from homology"/>
<reference evidence="7" key="1">
    <citation type="submission" date="2020-02" db="EMBL/GenBank/DDBJ databases">
        <authorList>
            <person name="Meier V. D."/>
        </authorList>
    </citation>
    <scope>NUCLEOTIDE SEQUENCE</scope>
    <source>
        <strain evidence="7">AVDCRST_MAG10</strain>
    </source>
</reference>
<keyword evidence="3 5" id="KW-0238">DNA-binding</keyword>
<name>A0A6J4JE70_9ACTN</name>
<evidence type="ECO:0000256" key="3">
    <source>
        <dbReference type="ARBA" id="ARBA00023125"/>
    </source>
</evidence>
<evidence type="ECO:0000256" key="4">
    <source>
        <dbReference type="ARBA" id="ARBA00023163"/>
    </source>
</evidence>
<keyword evidence="2" id="KW-0805">Transcription regulation</keyword>
<feature type="DNA-binding region" description="OmpR/PhoB-type" evidence="5">
    <location>
        <begin position="1"/>
        <end position="100"/>
    </location>
</feature>
<dbReference type="Gene3D" id="3.40.50.300">
    <property type="entry name" value="P-loop containing nucleotide triphosphate hydrolases"/>
    <property type="match status" value="1"/>
</dbReference>
<accession>A0A6J4JE70</accession>
<sequence length="990" mass="106033">MVEFAILGPLDVLVGNEHVHVRPGLPRVLLTSLVLRAGDVVSVDTLIDNLWGEELPANPLNALQTQISYLRKVLAAAGAATGGCRVEVLERVSGGYRLRATADEVDVRRFERLVAEARRLLDSGTAPALAAAVDRFDAALSLWRGDALADAVDREFARAEATRLDELRLGAIEARVDALLALGRHQDATEELVKLVRDHPLRERFYEQLIVAQYRSGRQAEGLRTFESARRLLADELGIDPGPSLRSLESAVLSHDPKLGWTPPPGHDGGPVLATVDAAFARPAARALPALLSDFIGRDDELKRLEELLVRRRLLTITGPGGAGKSRLALELAHRHPAGRSAWLVDLSSVRDGEDVPLAIAATLGVPTPPGQDPVDLIGRALSDHEGLVLLDTCEHVVDSVAGAVSAILRRCPRMAVLATSRRPLAITGEVAWPLPPLSVPPAEATDPAAIARYPAVQLFCVRATEVRPGFSLDAGNASHVAAICAALDGLPLAIELAAAQVDVLTPGTIRARLVDRFRLLVGGGRDAAARQQTLRATFDWSLALLDPPEREVFAMLGAFSGSFDLDATVAVVGDEYPEALRLVTNLVRQSMVVATGDDRFRLLDSFREYANELLAASGSCDAVAARHAQWFTTLAEDADVKVRSDEQDVWLRRLHGELPNFRRALEWAFDRDPQLGARLATALSWFWTLEGMLIEACRWLDRAVATPNLPPRLRSKALTASGYLAAPLGRLDYARDACDEAAAIAAEEGDDWAVGNALITAGVARWGLDDFDRAIDAHTEAIARFAEVGNEWGMSVARALLARTAVDRGDPEAPALLHAAATGAKATGDRHILALVAEQQARLALRLGDVRGAVAAASECLALHESIGSPEGTAAALHVLGMARRAAGENDLAGSVHLRALELAVSIGHAGATAEALEDLAVLAFEAGDRQRAAHLLTIASRERHETGIPVRRADRHRLEALLEAVPIGELQGEERAADVLGLLLHAGR</sequence>
<dbReference type="GO" id="GO:0000160">
    <property type="term" value="P:phosphorelay signal transduction system"/>
    <property type="evidence" value="ECO:0007669"/>
    <property type="project" value="InterPro"/>
</dbReference>
<feature type="domain" description="OmpR/PhoB-type" evidence="6">
    <location>
        <begin position="1"/>
        <end position="100"/>
    </location>
</feature>
<dbReference type="SMART" id="SM01043">
    <property type="entry name" value="BTAD"/>
    <property type="match status" value="1"/>
</dbReference>
<dbReference type="PANTHER" id="PTHR47691">
    <property type="entry name" value="REGULATOR-RELATED"/>
    <property type="match status" value="1"/>
</dbReference>
<keyword evidence="4" id="KW-0804">Transcription</keyword>
<comment type="similarity">
    <text evidence="1">Belongs to the AfsR/DnrI/RedD regulatory family.</text>
</comment>
<dbReference type="SMART" id="SM00862">
    <property type="entry name" value="Trans_reg_C"/>
    <property type="match status" value="1"/>
</dbReference>
<dbReference type="SUPFAM" id="SSF48452">
    <property type="entry name" value="TPR-like"/>
    <property type="match status" value="3"/>
</dbReference>
<organism evidence="7">
    <name type="scientific">uncultured Acidimicrobiales bacterium</name>
    <dbReference type="NCBI Taxonomy" id="310071"/>
    <lineage>
        <taxon>Bacteria</taxon>
        <taxon>Bacillati</taxon>
        <taxon>Actinomycetota</taxon>
        <taxon>Acidimicrobiia</taxon>
        <taxon>Acidimicrobiales</taxon>
        <taxon>environmental samples</taxon>
    </lineage>
</organism>
<dbReference type="InterPro" id="IPR011990">
    <property type="entry name" value="TPR-like_helical_dom_sf"/>
</dbReference>
<dbReference type="InterPro" id="IPR036388">
    <property type="entry name" value="WH-like_DNA-bd_sf"/>
</dbReference>
<dbReference type="InterPro" id="IPR005158">
    <property type="entry name" value="BTAD"/>
</dbReference>
<gene>
    <name evidence="7" type="ORF">AVDCRST_MAG10-3544</name>
</gene>
<dbReference type="PANTHER" id="PTHR47691:SF3">
    <property type="entry name" value="HTH-TYPE TRANSCRIPTIONAL REGULATOR RV0890C-RELATED"/>
    <property type="match status" value="1"/>
</dbReference>
<dbReference type="SUPFAM" id="SSF52540">
    <property type="entry name" value="P-loop containing nucleoside triphosphate hydrolases"/>
    <property type="match status" value="1"/>
</dbReference>
<evidence type="ECO:0000313" key="7">
    <source>
        <dbReference type="EMBL" id="CAA9275089.1"/>
    </source>
</evidence>
<dbReference type="AlphaFoldDB" id="A0A6J4JE70"/>
<dbReference type="InterPro" id="IPR001867">
    <property type="entry name" value="OmpR/PhoB-type_DNA-bd"/>
</dbReference>
<evidence type="ECO:0000256" key="5">
    <source>
        <dbReference type="PROSITE-ProRule" id="PRU01091"/>
    </source>
</evidence>
<evidence type="ECO:0000256" key="2">
    <source>
        <dbReference type="ARBA" id="ARBA00023015"/>
    </source>
</evidence>
<dbReference type="EMBL" id="CADCTB010000213">
    <property type="protein sequence ID" value="CAA9275089.1"/>
    <property type="molecule type" value="Genomic_DNA"/>
</dbReference>
<dbReference type="InterPro" id="IPR016032">
    <property type="entry name" value="Sig_transdc_resp-reg_C-effctor"/>
</dbReference>
<dbReference type="GO" id="GO:0003677">
    <property type="term" value="F:DNA binding"/>
    <property type="evidence" value="ECO:0007669"/>
    <property type="project" value="UniProtKB-UniRule"/>
</dbReference>
<dbReference type="Gene3D" id="1.25.40.10">
    <property type="entry name" value="Tetratricopeptide repeat domain"/>
    <property type="match status" value="2"/>
</dbReference>
<dbReference type="PROSITE" id="PS51755">
    <property type="entry name" value="OMPR_PHOB"/>
    <property type="match status" value="1"/>
</dbReference>
<dbReference type="Gene3D" id="1.10.10.10">
    <property type="entry name" value="Winged helix-like DNA-binding domain superfamily/Winged helix DNA-binding domain"/>
    <property type="match status" value="1"/>
</dbReference>
<dbReference type="Pfam" id="PF03704">
    <property type="entry name" value="BTAD"/>
    <property type="match status" value="1"/>
</dbReference>
<evidence type="ECO:0000259" key="6">
    <source>
        <dbReference type="PROSITE" id="PS51755"/>
    </source>
</evidence>
<dbReference type="CDD" id="cd15831">
    <property type="entry name" value="BTAD"/>
    <property type="match status" value="1"/>
</dbReference>
<evidence type="ECO:0000256" key="1">
    <source>
        <dbReference type="ARBA" id="ARBA00005820"/>
    </source>
</evidence>
<protein>
    <recommendedName>
        <fullName evidence="6">OmpR/PhoB-type domain-containing protein</fullName>
    </recommendedName>
</protein>
<dbReference type="GO" id="GO:0006355">
    <property type="term" value="P:regulation of DNA-templated transcription"/>
    <property type="evidence" value="ECO:0007669"/>
    <property type="project" value="InterPro"/>
</dbReference>
<dbReference type="Pfam" id="PF00486">
    <property type="entry name" value="Trans_reg_C"/>
    <property type="match status" value="1"/>
</dbReference>
<dbReference type="InterPro" id="IPR027417">
    <property type="entry name" value="P-loop_NTPase"/>
</dbReference>
<dbReference type="SUPFAM" id="SSF46894">
    <property type="entry name" value="C-terminal effector domain of the bipartite response regulators"/>
    <property type="match status" value="1"/>
</dbReference>
<dbReference type="FunFam" id="1.25.40.10:FF:000222">
    <property type="entry name" value="SARP family transcriptional regulator"/>
    <property type="match status" value="1"/>
</dbReference>